<evidence type="ECO:0000313" key="3">
    <source>
        <dbReference type="EMBL" id="AFV11846.1"/>
    </source>
</evidence>
<organism evidence="3 4">
    <name type="scientific">Thermacetogenium phaeum (strain ATCC BAA-254 / DSM 26808 / PB)</name>
    <dbReference type="NCBI Taxonomy" id="1089553"/>
    <lineage>
        <taxon>Bacteria</taxon>
        <taxon>Bacillati</taxon>
        <taxon>Bacillota</taxon>
        <taxon>Clostridia</taxon>
        <taxon>Thermoanaerobacterales</taxon>
        <taxon>Thermoanaerobacteraceae</taxon>
        <taxon>Thermacetogenium</taxon>
    </lineage>
</organism>
<dbReference type="Proteomes" id="UP000000467">
    <property type="component" value="Chromosome"/>
</dbReference>
<dbReference type="InterPro" id="IPR014245">
    <property type="entry name" value="Spore_III_AF"/>
</dbReference>
<evidence type="ECO:0000256" key="1">
    <source>
        <dbReference type="SAM" id="MobiDB-lite"/>
    </source>
</evidence>
<keyword evidence="2" id="KW-0812">Transmembrane</keyword>
<feature type="transmembrane region" description="Helical" evidence="2">
    <location>
        <begin position="7"/>
        <end position="27"/>
    </location>
</feature>
<accession>K4LFS0</accession>
<keyword evidence="2" id="KW-0472">Membrane</keyword>
<dbReference type="RefSeq" id="WP_015050726.1">
    <property type="nucleotide sequence ID" value="NC_018870.1"/>
</dbReference>
<dbReference type="AlphaFoldDB" id="K4LFS0"/>
<dbReference type="eggNOG" id="ENOG50338QT">
    <property type="taxonomic scope" value="Bacteria"/>
</dbReference>
<sequence>METIYQLVRNIVFLVLLAAFLEMLLPLKETRRFVEVIFGLFVVVAVLNPVVALFDQKRFLTQEVYQEVGAEELEAILSRGKELQRAAAVEARAVYGKRLEDQIRTMACLVPGVGAAVVKVEQEAWDPSLQSVGGVERVFITLRPEEDDNQSIPPVERVYVSSEADEPDPGNRNPEGRQGREEARLRVQETIASFFGLRKEQVIVIWENER</sequence>
<feature type="transmembrane region" description="Helical" evidence="2">
    <location>
        <begin position="33"/>
        <end position="54"/>
    </location>
</feature>
<evidence type="ECO:0000313" key="4">
    <source>
        <dbReference type="Proteomes" id="UP000000467"/>
    </source>
</evidence>
<keyword evidence="4" id="KW-1185">Reference proteome</keyword>
<dbReference type="KEGG" id="tpz:Tph_c16410"/>
<dbReference type="HOGENOM" id="CLU_094201_0_1_9"/>
<proteinExistence type="predicted"/>
<dbReference type="STRING" id="1089553.Tph_c16410"/>
<dbReference type="Pfam" id="PF09581">
    <property type="entry name" value="Spore_III_AF"/>
    <property type="match status" value="1"/>
</dbReference>
<reference evidence="3 4" key="1">
    <citation type="journal article" date="2012" name="BMC Genomics">
        <title>Genome-guided analysis of physiological and morphological traits of the fermentative acetate oxidizer Thermacetogenium phaeum.</title>
        <authorList>
            <person name="Oehler D."/>
            <person name="Poehlein A."/>
            <person name="Leimbach A."/>
            <person name="Muller N."/>
            <person name="Daniel R."/>
            <person name="Gottschalk G."/>
            <person name="Schink B."/>
        </authorList>
    </citation>
    <scope>NUCLEOTIDE SEQUENCE [LARGE SCALE GENOMIC DNA]</scope>
    <source>
        <strain evidence="4">ATCC BAA-254 / DSM 26808 / PB</strain>
    </source>
</reference>
<dbReference type="EMBL" id="CP003732">
    <property type="protein sequence ID" value="AFV11846.1"/>
    <property type="molecule type" value="Genomic_DNA"/>
</dbReference>
<gene>
    <name evidence="3" type="primary">spoIIIAF</name>
    <name evidence="3" type="ordered locus">Tph_c16410</name>
</gene>
<feature type="region of interest" description="Disordered" evidence="1">
    <location>
        <begin position="160"/>
        <end position="182"/>
    </location>
</feature>
<protein>
    <submittedName>
        <fullName evidence="3">Stage III sporulation protein AF</fullName>
    </submittedName>
</protein>
<evidence type="ECO:0000256" key="2">
    <source>
        <dbReference type="SAM" id="Phobius"/>
    </source>
</evidence>
<keyword evidence="2" id="KW-1133">Transmembrane helix</keyword>
<name>K4LFS0_THEPS</name>